<dbReference type="Gene3D" id="2.150.10.10">
    <property type="entry name" value="Serralysin-like metalloprotease, C-terminal"/>
    <property type="match status" value="1"/>
</dbReference>
<evidence type="ECO:0000313" key="2">
    <source>
        <dbReference type="Proteomes" id="UP000595197"/>
    </source>
</evidence>
<accession>A0ABX7B1K5</accession>
<keyword evidence="2" id="KW-1185">Reference proteome</keyword>
<evidence type="ECO:0000313" key="1">
    <source>
        <dbReference type="EMBL" id="QQP88213.1"/>
    </source>
</evidence>
<dbReference type="InterPro" id="IPR011050">
    <property type="entry name" value="Pectin_lyase_fold/virulence"/>
</dbReference>
<gene>
    <name evidence="1" type="ORF">IGS68_19445</name>
</gene>
<dbReference type="SUPFAM" id="SSF51120">
    <property type="entry name" value="beta-Roll"/>
    <property type="match status" value="1"/>
</dbReference>
<dbReference type="InterPro" id="IPR001343">
    <property type="entry name" value="Hemolysn_Ca-bd"/>
</dbReference>
<organism evidence="1 2">
    <name type="scientific">Skermanella cutis</name>
    <dbReference type="NCBI Taxonomy" id="2775420"/>
    <lineage>
        <taxon>Bacteria</taxon>
        <taxon>Pseudomonadati</taxon>
        <taxon>Pseudomonadota</taxon>
        <taxon>Alphaproteobacteria</taxon>
        <taxon>Rhodospirillales</taxon>
        <taxon>Azospirillaceae</taxon>
        <taxon>Skermanella</taxon>
    </lineage>
</organism>
<dbReference type="Proteomes" id="UP000595197">
    <property type="component" value="Chromosome"/>
</dbReference>
<protein>
    <recommendedName>
        <fullName evidence="3">Hemolysin type calcium-binding protein</fullName>
    </recommendedName>
</protein>
<dbReference type="SUPFAM" id="SSF51126">
    <property type="entry name" value="Pectin lyase-like"/>
    <property type="match status" value="1"/>
</dbReference>
<reference evidence="1" key="1">
    <citation type="submission" date="2021-02" db="EMBL/GenBank/DDBJ databases">
        <title>Skermanella TT6 skin isolate.</title>
        <authorList>
            <person name="Lee K."/>
            <person name="Ganzorig M."/>
        </authorList>
    </citation>
    <scope>NUCLEOTIDE SEQUENCE</scope>
    <source>
        <strain evidence="1">TT6</strain>
    </source>
</reference>
<dbReference type="InterPro" id="IPR011049">
    <property type="entry name" value="Serralysin-like_metalloprot_C"/>
</dbReference>
<dbReference type="RefSeq" id="WP_201072799.1">
    <property type="nucleotide sequence ID" value="NZ_CP067420.1"/>
</dbReference>
<proteinExistence type="predicted"/>
<dbReference type="EMBL" id="CP067420">
    <property type="protein sequence ID" value="QQP88213.1"/>
    <property type="molecule type" value="Genomic_DNA"/>
</dbReference>
<evidence type="ECO:0008006" key="3">
    <source>
        <dbReference type="Google" id="ProtNLM"/>
    </source>
</evidence>
<sequence length="427" mass="46304">MIEDAPAGSTIRFQAGRYEFSSKLEIRRGDIALAGAGVGRTTLVWNFPPGTGGNAIEWRGGTEGPAFELASDAKASDRTIRIRDKDAVRAGDAIHLSEPNDQAYFDAIGFRRDAVRPWMFKFPLRETLAIVERVDGNEIRLSLPLGFDYSAGSAVARRVDLLTGVSMSDLTITYAYGRADPLKWGKETLPDFKMHTYALRLEGLRDPHLSDIRVQDAASGAFGFYRIYGLEGDRLSSDGAHNKKGGQGYAVHLGTVFASHLRGLSDRGMRHSVTFHSWAASAYNDISIDFTDRDVNFHGGRSHHNQVLVKRSDVYDGHGMWIPAVYWNMDGERWGPPSDRLTNRVTFGSAVGGRNKDDLLIAAAGGARLEGKSGNNILVAGPGDDVLVSGSGADTFVICADGSHDTIVGFDPRTDILAVCDGGRPEG</sequence>
<name>A0ABX7B1K5_9PROT</name>
<dbReference type="Pfam" id="PF00353">
    <property type="entry name" value="HemolysinCabind"/>
    <property type="match status" value="1"/>
</dbReference>